<organism evidence="9 10">
    <name type="scientific">Plasmodium gallinaceum</name>
    <dbReference type="NCBI Taxonomy" id="5849"/>
    <lineage>
        <taxon>Eukaryota</taxon>
        <taxon>Sar</taxon>
        <taxon>Alveolata</taxon>
        <taxon>Apicomplexa</taxon>
        <taxon>Aconoidasida</taxon>
        <taxon>Haemosporida</taxon>
        <taxon>Plasmodiidae</taxon>
        <taxon>Plasmodium</taxon>
        <taxon>Plasmodium (Haemamoeba)</taxon>
    </lineage>
</organism>
<sequence length="1476" mass="175321">MRNSEKVYLEEGDCVWCNKTPSTIEKNNLLYSLCRIIEKKNDKKVLLTECESGDNGCTFLCDLENLYGANRQQLPLEQDDIIELKYINNPTVLHHLHERYKNEIFYTKMGPLLIYINPNKNINGDNEKTIEKYKFNTNVDELNLNIYHIANTALNNLNILKKNQSIIIMGESGSGRREISKKIINFLSYNRNTENFSVNNNQEEQNVSYILKSSLKIIEAFGNAKTEKNNNCSRSIKLHTVFMNDKKVKSFEIKNIWLDKKRLISRGINESSFNIFYYILNGSDDIFKRKYFLKNIEDYKILKNENMREKYEDEHGFSQLLKSLDYIFVKEEIEFIFSVLSALLLLGNMEILENSDNLTLQQNFLRQIEVNYKEELKKLEQNFYEEQSEDNTKIFLIASKLLNIEPEVLLNYFIKDDTFNDVIHSKAYKEIEIRKRIECFIKTCYEELYNWIILKINSKVNQNDINKSDPYINILDIMYFENLKENSLNELLINTTNETIRKIYIDFFFKKISNIYKEEGIESNQLNYMDNENLYKIIVSKEESLFSFLENACIKKTLDKKNLCPLIIKRFKNKEYIKKSSIIKNTSFVIVHSCENITYKTNNFIGENVDILTRNFIEMIKKSENTCMKQLCSSYNYDIRGKIMKENVRHNLYPQYNLLKEEYESKNQMLVTLMRNNLLELTKVIESTFCHFILCLNAHENKNEFDFDRKLVLNQLNKFHILELAQLKEGYFPYIFTFSNFLETFQSLHESDNQINDDNNKKKLVNKERIKNLLNSYYISPKDWRIGKNMIFLNERSIKMLIQNNLSKLKIFESIDKTDKYSYNKLSSNENKTPFELEKITEKVTYINETTKSNIKIQKKEKVMELYSRNLNNEYNDKNEKENELLNIIDLKNTGTFNDDNFSLDEYNKYYTTDYSKNYKSKTKSVGFTSFKEDDDLLQNMESRIIENNGSNNRFHNTYGVMNFINSVTIYSKKLREIHQALKDFDPINDKLKKDSVFNLGMENFYTEKEIFTSCTSENKDENMEKINEDNVNVDIMSYNEIRPNEIDKNQINKDDISENKIIEEDINYNEITKDEINDHNITDDEINSNKITDDEIIENENNSSKLNDSTYEDDNYTFVEKNKSSFDETIDGDNLDENFSLTKTLNANNIKCINYPICCQNNLMCLMNGLINYYNFPNEGNYENDHNEKKLYDVKNDYSINCVSNSKFKDPKEKLHLLNELNDIYIFNSNEKQLVMNIIKQIKNDIEKNYGNKWNIFFCSSDCYFRSFISKEDELVLKKNYSELKNKIMFSKEFHFNKEVNHGVYEYGNTNVVEYLTLPENKKVHEIYISNNVNEKYLKDHYEIICFQSRKVNKFDFLSARSFFKSIDYKILQTKNITHVHIDFSYMNDQMKYNFKQHCINEFISNPNISMEDLSYSLLNLATYFYNERNGTWCVFISTEKTFAGIVNIVKDRYLRMTVQNQNKKYNIILFETPS</sequence>
<dbReference type="GeneID" id="39729949"/>
<evidence type="ECO:0000313" key="9">
    <source>
        <dbReference type="EMBL" id="CRG93719.1"/>
    </source>
</evidence>
<evidence type="ECO:0000256" key="4">
    <source>
        <dbReference type="ARBA" id="ARBA00023175"/>
    </source>
</evidence>
<dbReference type="GO" id="GO:0000146">
    <property type="term" value="F:microfilament motor activity"/>
    <property type="evidence" value="ECO:0007669"/>
    <property type="project" value="TreeGrafter"/>
</dbReference>
<dbReference type="GO" id="GO:0051015">
    <property type="term" value="F:actin filament binding"/>
    <property type="evidence" value="ECO:0007669"/>
    <property type="project" value="TreeGrafter"/>
</dbReference>
<dbReference type="Gene3D" id="3.40.850.10">
    <property type="entry name" value="Kinesin motor domain"/>
    <property type="match status" value="1"/>
</dbReference>
<evidence type="ECO:0000256" key="2">
    <source>
        <dbReference type="ARBA" id="ARBA00022840"/>
    </source>
</evidence>
<keyword evidence="4" id="KW-0505">Motor protein</keyword>
<name>A0A1J1GR22_PLAGA</name>
<gene>
    <name evidence="9" type="ORF">PGAL8A_00142500</name>
</gene>
<dbReference type="GO" id="GO:0005737">
    <property type="term" value="C:cytoplasm"/>
    <property type="evidence" value="ECO:0007669"/>
    <property type="project" value="TreeGrafter"/>
</dbReference>
<dbReference type="OrthoDB" id="370884at2759"/>
<proteinExistence type="inferred from homology"/>
<dbReference type="GO" id="GO:0016459">
    <property type="term" value="C:myosin complex"/>
    <property type="evidence" value="ECO:0007669"/>
    <property type="project" value="UniProtKB-KW"/>
</dbReference>
<evidence type="ECO:0000256" key="5">
    <source>
        <dbReference type="ARBA" id="ARBA00023203"/>
    </source>
</evidence>
<keyword evidence="3 6" id="KW-0518">Myosin</keyword>
<evidence type="ECO:0000259" key="8">
    <source>
        <dbReference type="PROSITE" id="PS51456"/>
    </source>
</evidence>
<dbReference type="PANTHER" id="PTHR13140:SF270">
    <property type="entry name" value="MYOSIN-12"/>
    <property type="match status" value="1"/>
</dbReference>
<dbReference type="Gene3D" id="6.20.240.20">
    <property type="match status" value="1"/>
</dbReference>
<dbReference type="EMBL" id="CVMV01000019">
    <property type="protein sequence ID" value="CRG93719.1"/>
    <property type="molecule type" value="Genomic_DNA"/>
</dbReference>
<reference evidence="9" key="1">
    <citation type="submission" date="2015-04" db="EMBL/GenBank/DDBJ databases">
        <authorList>
            <consortium name="Pathogen Informatics"/>
        </authorList>
    </citation>
    <scope>NUCLEOTIDE SEQUENCE [LARGE SCALE GENOMIC DNA]</scope>
    <source>
        <strain evidence="9">8A</strain>
    </source>
</reference>
<keyword evidence="1" id="KW-0547">Nucleotide-binding</keyword>
<protein>
    <submittedName>
        <fullName evidence="9">Myosin E, putative</fullName>
    </submittedName>
</protein>
<dbReference type="PANTHER" id="PTHR13140">
    <property type="entry name" value="MYOSIN"/>
    <property type="match status" value="1"/>
</dbReference>
<dbReference type="GO" id="GO:0005524">
    <property type="term" value="F:ATP binding"/>
    <property type="evidence" value="ECO:0007669"/>
    <property type="project" value="UniProtKB-KW"/>
</dbReference>
<keyword evidence="7" id="KW-0175">Coiled coil</keyword>
<evidence type="ECO:0000256" key="1">
    <source>
        <dbReference type="ARBA" id="ARBA00022741"/>
    </source>
</evidence>
<comment type="similarity">
    <text evidence="6">Belongs to the TRAFAC class myosin-kinesin ATPase superfamily. Myosin family.</text>
</comment>
<dbReference type="RefSeq" id="XP_028526541.1">
    <property type="nucleotide sequence ID" value="XM_028674962.1"/>
</dbReference>
<dbReference type="Pfam" id="PF00063">
    <property type="entry name" value="Myosin_head"/>
    <property type="match status" value="1"/>
</dbReference>
<keyword evidence="5 6" id="KW-0009">Actin-binding</keyword>
<dbReference type="InterPro" id="IPR036961">
    <property type="entry name" value="Kinesin_motor_dom_sf"/>
</dbReference>
<evidence type="ECO:0000256" key="6">
    <source>
        <dbReference type="PROSITE-ProRule" id="PRU00782"/>
    </source>
</evidence>
<dbReference type="GO" id="GO:0016020">
    <property type="term" value="C:membrane"/>
    <property type="evidence" value="ECO:0007669"/>
    <property type="project" value="TreeGrafter"/>
</dbReference>
<dbReference type="VEuPathDB" id="PlasmoDB:PGAL8A_00142500"/>
<dbReference type="SMART" id="SM00242">
    <property type="entry name" value="MYSc"/>
    <property type="match status" value="1"/>
</dbReference>
<comment type="caution">
    <text evidence="6">Lacks conserved residue(s) required for the propagation of feature annotation.</text>
</comment>
<dbReference type="PRINTS" id="PR00193">
    <property type="entry name" value="MYOSINHEAVY"/>
</dbReference>
<dbReference type="OMA" id="NITHVHT"/>
<feature type="coiled-coil region" evidence="7">
    <location>
        <begin position="362"/>
        <end position="389"/>
    </location>
</feature>
<comment type="caution">
    <text evidence="9">The sequence shown here is derived from an EMBL/GenBank/DDBJ whole genome shotgun (WGS) entry which is preliminary data.</text>
</comment>
<evidence type="ECO:0000256" key="7">
    <source>
        <dbReference type="SAM" id="Coils"/>
    </source>
</evidence>
<feature type="region of interest" description="Actin-binding" evidence="6">
    <location>
        <begin position="678"/>
        <end position="700"/>
    </location>
</feature>
<dbReference type="Proteomes" id="UP000220797">
    <property type="component" value="Unassembled WGS sequence"/>
</dbReference>
<dbReference type="GO" id="GO:0007015">
    <property type="term" value="P:actin filament organization"/>
    <property type="evidence" value="ECO:0007669"/>
    <property type="project" value="TreeGrafter"/>
</dbReference>
<dbReference type="InterPro" id="IPR001609">
    <property type="entry name" value="Myosin_head_motor_dom-like"/>
</dbReference>
<dbReference type="InterPro" id="IPR027417">
    <property type="entry name" value="P-loop_NTPase"/>
</dbReference>
<dbReference type="Gene3D" id="1.20.58.530">
    <property type="match status" value="1"/>
</dbReference>
<feature type="domain" description="Myosin motor" evidence="8">
    <location>
        <begin position="76"/>
        <end position="806"/>
    </location>
</feature>
<keyword evidence="2" id="KW-0067">ATP-binding</keyword>
<keyword evidence="10" id="KW-1185">Reference proteome</keyword>
<dbReference type="SUPFAM" id="SSF52540">
    <property type="entry name" value="P-loop containing nucleoside triphosphate hydrolases"/>
    <property type="match status" value="1"/>
</dbReference>
<dbReference type="PROSITE" id="PS51456">
    <property type="entry name" value="MYOSIN_MOTOR"/>
    <property type="match status" value="1"/>
</dbReference>
<evidence type="ECO:0000313" key="10">
    <source>
        <dbReference type="Proteomes" id="UP000220797"/>
    </source>
</evidence>
<dbReference type="Gene3D" id="1.20.120.720">
    <property type="entry name" value="Myosin VI head, motor domain, U50 subdomain"/>
    <property type="match status" value="1"/>
</dbReference>
<dbReference type="Gene3D" id="1.10.10.820">
    <property type="match status" value="1"/>
</dbReference>
<accession>A0A1J1GR22</accession>
<evidence type="ECO:0000256" key="3">
    <source>
        <dbReference type="ARBA" id="ARBA00023123"/>
    </source>
</evidence>